<dbReference type="PANTHER" id="PTHR10134">
    <property type="entry name" value="CYTOCHROME B-C1 COMPLEX SUBUNIT RIESKE, MITOCHONDRIAL"/>
    <property type="match status" value="1"/>
</dbReference>
<dbReference type="InterPro" id="IPR014349">
    <property type="entry name" value="Rieske_Fe-S_prot"/>
</dbReference>
<dbReference type="GO" id="GO:0051537">
    <property type="term" value="F:2 iron, 2 sulfur cluster binding"/>
    <property type="evidence" value="ECO:0007669"/>
    <property type="project" value="UniProtKB-KW"/>
</dbReference>
<organism evidence="9 10">
    <name type="scientific">Maribellus comscasis</name>
    <dbReference type="NCBI Taxonomy" id="2681766"/>
    <lineage>
        <taxon>Bacteria</taxon>
        <taxon>Pseudomonadati</taxon>
        <taxon>Bacteroidota</taxon>
        <taxon>Bacteroidia</taxon>
        <taxon>Marinilabiliales</taxon>
        <taxon>Prolixibacteraceae</taxon>
        <taxon>Maribellus</taxon>
    </lineage>
</organism>
<dbReference type="EMBL" id="CP046401">
    <property type="protein sequence ID" value="QGY43275.1"/>
    <property type="molecule type" value="Genomic_DNA"/>
</dbReference>
<dbReference type="RefSeq" id="WP_158864245.1">
    <property type="nucleotide sequence ID" value="NZ_CP046401.1"/>
</dbReference>
<sequence>MGIKNRRTFLHIIGGGIIAFFIFIWNKLTLNHIEISGEREKTLPFNKNKAISFYDNYIIVNQENKTTVLSSHCTHLGCRIDKQENGRLVCPCHGSEYDLNGSVLKGPAYKNLRIVPSEITDEGKNILIKG</sequence>
<keyword evidence="5" id="KW-1015">Disulfide bond</keyword>
<evidence type="ECO:0000313" key="9">
    <source>
        <dbReference type="EMBL" id="QGY43275.1"/>
    </source>
</evidence>
<dbReference type="GO" id="GO:0016020">
    <property type="term" value="C:membrane"/>
    <property type="evidence" value="ECO:0007669"/>
    <property type="project" value="InterPro"/>
</dbReference>
<dbReference type="PRINTS" id="PR00162">
    <property type="entry name" value="RIESKE"/>
</dbReference>
<feature type="transmembrane region" description="Helical" evidence="7">
    <location>
        <begin position="9"/>
        <end position="26"/>
    </location>
</feature>
<accession>A0A6I6JKA6</accession>
<evidence type="ECO:0000256" key="6">
    <source>
        <dbReference type="ARBA" id="ARBA00034078"/>
    </source>
</evidence>
<dbReference type="KEGG" id="mcos:GM418_06255"/>
<evidence type="ECO:0000256" key="3">
    <source>
        <dbReference type="ARBA" id="ARBA00023004"/>
    </source>
</evidence>
<dbReference type="InterPro" id="IPR017941">
    <property type="entry name" value="Rieske_2Fe-2S"/>
</dbReference>
<dbReference type="Gene3D" id="2.102.10.10">
    <property type="entry name" value="Rieske [2Fe-2S] iron-sulphur domain"/>
    <property type="match status" value="1"/>
</dbReference>
<dbReference type="AlphaFoldDB" id="A0A6I6JKA6"/>
<dbReference type="CDD" id="cd03467">
    <property type="entry name" value="Rieske"/>
    <property type="match status" value="1"/>
</dbReference>
<proteinExistence type="predicted"/>
<evidence type="ECO:0000256" key="7">
    <source>
        <dbReference type="SAM" id="Phobius"/>
    </source>
</evidence>
<evidence type="ECO:0000256" key="4">
    <source>
        <dbReference type="ARBA" id="ARBA00023014"/>
    </source>
</evidence>
<feature type="domain" description="Rieske" evidence="8">
    <location>
        <begin position="57"/>
        <end position="126"/>
    </location>
</feature>
<keyword evidence="2" id="KW-0479">Metal-binding</keyword>
<keyword evidence="7" id="KW-1133">Transmembrane helix</keyword>
<keyword evidence="7" id="KW-0812">Transmembrane</keyword>
<evidence type="ECO:0000256" key="2">
    <source>
        <dbReference type="ARBA" id="ARBA00022723"/>
    </source>
</evidence>
<dbReference type="PROSITE" id="PS51296">
    <property type="entry name" value="RIESKE"/>
    <property type="match status" value="1"/>
</dbReference>
<dbReference type="GO" id="GO:0046872">
    <property type="term" value="F:metal ion binding"/>
    <property type="evidence" value="ECO:0007669"/>
    <property type="project" value="UniProtKB-KW"/>
</dbReference>
<keyword evidence="3" id="KW-0408">Iron</keyword>
<keyword evidence="1" id="KW-0001">2Fe-2S</keyword>
<evidence type="ECO:0000256" key="1">
    <source>
        <dbReference type="ARBA" id="ARBA00022714"/>
    </source>
</evidence>
<dbReference type="Proteomes" id="UP000428260">
    <property type="component" value="Chromosome"/>
</dbReference>
<dbReference type="InterPro" id="IPR036922">
    <property type="entry name" value="Rieske_2Fe-2S_sf"/>
</dbReference>
<evidence type="ECO:0000313" key="10">
    <source>
        <dbReference type="Proteomes" id="UP000428260"/>
    </source>
</evidence>
<dbReference type="SUPFAM" id="SSF50022">
    <property type="entry name" value="ISP domain"/>
    <property type="match status" value="1"/>
</dbReference>
<keyword evidence="10" id="KW-1185">Reference proteome</keyword>
<dbReference type="Pfam" id="PF00355">
    <property type="entry name" value="Rieske"/>
    <property type="match status" value="1"/>
</dbReference>
<keyword evidence="7" id="KW-0472">Membrane</keyword>
<keyword evidence="4" id="KW-0411">Iron-sulfur</keyword>
<gene>
    <name evidence="9" type="ORF">GM418_06255</name>
</gene>
<dbReference type="InterPro" id="IPR005805">
    <property type="entry name" value="Rieske_Fe-S_prot_C"/>
</dbReference>
<reference evidence="9 10" key="1">
    <citation type="submission" date="2019-11" db="EMBL/GenBank/DDBJ databases">
        <authorList>
            <person name="Zheng R.K."/>
            <person name="Sun C.M."/>
        </authorList>
    </citation>
    <scope>NUCLEOTIDE SEQUENCE [LARGE SCALE GENOMIC DNA]</scope>
    <source>
        <strain evidence="9 10">WC007</strain>
    </source>
</reference>
<evidence type="ECO:0000259" key="8">
    <source>
        <dbReference type="PROSITE" id="PS51296"/>
    </source>
</evidence>
<name>A0A6I6JKA6_9BACT</name>
<comment type="cofactor">
    <cofactor evidence="6">
        <name>[2Fe-2S] cluster</name>
        <dbReference type="ChEBI" id="CHEBI:190135"/>
    </cofactor>
</comment>
<evidence type="ECO:0000256" key="5">
    <source>
        <dbReference type="ARBA" id="ARBA00023157"/>
    </source>
</evidence>
<protein>
    <submittedName>
        <fullName evidence="9">Rieske 2Fe-2S domain-containing protein</fullName>
    </submittedName>
</protein>